<dbReference type="GO" id="GO:0030288">
    <property type="term" value="C:outer membrane-bounded periplasmic space"/>
    <property type="evidence" value="ECO:0007669"/>
    <property type="project" value="InterPro"/>
</dbReference>
<dbReference type="PIRSF" id="PIRSF006470">
    <property type="entry name" value="DctB"/>
    <property type="match status" value="1"/>
</dbReference>
<dbReference type="AlphaFoldDB" id="A0A1B7KZF4"/>
<evidence type="ECO:0000313" key="4">
    <source>
        <dbReference type="Proteomes" id="UP000078225"/>
    </source>
</evidence>
<keyword evidence="4" id="KW-1185">Reference proteome</keyword>
<dbReference type="InterPro" id="IPR038404">
    <property type="entry name" value="TRAP_DctP_sf"/>
</dbReference>
<dbReference type="NCBIfam" id="TIGR00787">
    <property type="entry name" value="dctP"/>
    <property type="match status" value="1"/>
</dbReference>
<comment type="caution">
    <text evidence="3">The sequence shown here is derived from an EMBL/GenBank/DDBJ whole genome shotgun (WGS) entry which is preliminary data.</text>
</comment>
<dbReference type="Proteomes" id="UP000078225">
    <property type="component" value="Unassembled WGS sequence"/>
</dbReference>
<evidence type="ECO:0000256" key="2">
    <source>
        <dbReference type="SAM" id="SignalP"/>
    </source>
</evidence>
<dbReference type="SUPFAM" id="SSF53850">
    <property type="entry name" value="Periplasmic binding protein-like II"/>
    <property type="match status" value="1"/>
</dbReference>
<dbReference type="RefSeq" id="WP_064600366.1">
    <property type="nucleotide sequence ID" value="NZ_CP134782.1"/>
</dbReference>
<keyword evidence="1 2" id="KW-0732">Signal</keyword>
<protein>
    <recommendedName>
        <fullName evidence="5">C4-dicarboxylate ABC transporter substrate-binding protein</fullName>
    </recommendedName>
</protein>
<proteinExistence type="predicted"/>
<dbReference type="EMBL" id="LYRP01000047">
    <property type="protein sequence ID" value="OAT75436.1"/>
    <property type="molecule type" value="Genomic_DNA"/>
</dbReference>
<dbReference type="Pfam" id="PF03480">
    <property type="entry name" value="DctP"/>
    <property type="match status" value="1"/>
</dbReference>
<sequence>MKLTSFSRSLLGAAILTLCAGNASAAEKVTLKLAHNLERSHVVHKAFEQMAKEVKELSHGNMQIRIYPSSQMGSARETMELLQNGALDMTKGSASDLESFDNVYAIYNLPYLFKNQQHFNNVVYGEVGKEIMNSTKDKGFFTMAAYVAGTRSFYAKKPITKPEDLKGMKIRVQASPTTLKMIELMGGSPTPISFGEVYTAMQQGVVDGAENNVPSWVQTRHIEIAKVFSEDEHTSIPDFLVMSTKTWNKLTPEQQQILAKAATDSEVYEQKLWDEVDKESREKAISMGATFVKVDKAPFRAAVKPLYDDFAKDPKQAALLAKFEAAAPQ</sequence>
<reference evidence="4" key="1">
    <citation type="submission" date="2016-05" db="EMBL/GenBank/DDBJ databases">
        <authorList>
            <person name="Behera P."/>
            <person name="Vaishampayan P."/>
            <person name="Singh N."/>
            <person name="Raina V."/>
            <person name="Suar M."/>
            <person name="Pattnaik A."/>
            <person name="Rastogi G."/>
        </authorList>
    </citation>
    <scope>NUCLEOTIDE SEQUENCE [LARGE SCALE GENOMIC DNA]</scope>
    <source>
        <strain evidence="4">MP23</strain>
    </source>
</reference>
<evidence type="ECO:0008006" key="5">
    <source>
        <dbReference type="Google" id="ProtNLM"/>
    </source>
</evidence>
<dbReference type="GO" id="GO:0055085">
    <property type="term" value="P:transmembrane transport"/>
    <property type="evidence" value="ECO:0007669"/>
    <property type="project" value="InterPro"/>
</dbReference>
<organism evidence="3 4">
    <name type="scientific">Mangrovibacter phragmitis</name>
    <dbReference type="NCBI Taxonomy" id="1691903"/>
    <lineage>
        <taxon>Bacteria</taxon>
        <taxon>Pseudomonadati</taxon>
        <taxon>Pseudomonadota</taxon>
        <taxon>Gammaproteobacteria</taxon>
        <taxon>Enterobacterales</taxon>
        <taxon>Enterobacteriaceae</taxon>
        <taxon>Mangrovibacter</taxon>
    </lineage>
</organism>
<feature type="signal peptide" evidence="2">
    <location>
        <begin position="1"/>
        <end position="25"/>
    </location>
</feature>
<dbReference type="PANTHER" id="PTHR33376:SF2">
    <property type="entry name" value="DICARBOXYLATE-BINDING PERIPLASMIC PROTEIN"/>
    <property type="match status" value="1"/>
</dbReference>
<feature type="chain" id="PRO_5008596539" description="C4-dicarboxylate ABC transporter substrate-binding protein" evidence="2">
    <location>
        <begin position="26"/>
        <end position="329"/>
    </location>
</feature>
<evidence type="ECO:0000256" key="1">
    <source>
        <dbReference type="ARBA" id="ARBA00022729"/>
    </source>
</evidence>
<dbReference type="InterPro" id="IPR004682">
    <property type="entry name" value="TRAP_DctP"/>
</dbReference>
<accession>A0A1B7KZF4</accession>
<dbReference type="Gene3D" id="3.40.190.170">
    <property type="entry name" value="Bacterial extracellular solute-binding protein, family 7"/>
    <property type="match status" value="1"/>
</dbReference>
<dbReference type="PANTHER" id="PTHR33376">
    <property type="match status" value="1"/>
</dbReference>
<dbReference type="CDD" id="cd13671">
    <property type="entry name" value="PBP2_TRAP_SBP_like_3"/>
    <property type="match status" value="1"/>
</dbReference>
<dbReference type="STRING" id="1691903.A9B99_14035"/>
<evidence type="ECO:0000313" key="3">
    <source>
        <dbReference type="EMBL" id="OAT75436.1"/>
    </source>
</evidence>
<dbReference type="NCBIfam" id="NF037995">
    <property type="entry name" value="TRAP_S1"/>
    <property type="match status" value="1"/>
</dbReference>
<gene>
    <name evidence="3" type="ORF">A9B99_14035</name>
</gene>
<dbReference type="GO" id="GO:0030246">
    <property type="term" value="F:carbohydrate binding"/>
    <property type="evidence" value="ECO:0007669"/>
    <property type="project" value="TreeGrafter"/>
</dbReference>
<dbReference type="OrthoDB" id="8690069at2"/>
<dbReference type="InterPro" id="IPR018389">
    <property type="entry name" value="DctP_fam"/>
</dbReference>
<name>A0A1B7KZF4_9ENTR</name>